<accession>A0A7I7L4I4</accession>
<gene>
    <name evidence="2" type="ORF">MSHO_03060</name>
</gene>
<protein>
    <submittedName>
        <fullName evidence="2">Uncharacterized protein</fullName>
    </submittedName>
</protein>
<dbReference type="EMBL" id="AP022572">
    <property type="protein sequence ID" value="BBX54961.1"/>
    <property type="molecule type" value="Genomic_DNA"/>
</dbReference>
<sequence length="100" mass="11251">MFFLKSTLSTATELYSRDLAAFAGFIRRSVELMYFLAVPIAVVGVLVAQPLIRLLGSQAFVSRGTPTLARDASSQDARETWSMHHVRNAREIGVRWWSCF</sequence>
<name>A0A7I7L4I4_9MYCO</name>
<reference evidence="2 3" key="1">
    <citation type="journal article" date="2019" name="Emerg. Microbes Infect.">
        <title>Comprehensive subspecies identification of 175 nontuberculous mycobacteria species based on 7547 genomic profiles.</title>
        <authorList>
            <person name="Matsumoto Y."/>
            <person name="Kinjo T."/>
            <person name="Motooka D."/>
            <person name="Nabeya D."/>
            <person name="Jung N."/>
            <person name="Uechi K."/>
            <person name="Horii T."/>
            <person name="Iida T."/>
            <person name="Fujita J."/>
            <person name="Nakamura S."/>
        </authorList>
    </citation>
    <scope>NUCLEOTIDE SEQUENCE [LARGE SCALE GENOMIC DNA]</scope>
    <source>
        <strain evidence="2 3">JCM 12657</strain>
    </source>
</reference>
<keyword evidence="1" id="KW-1133">Transmembrane helix</keyword>
<proteinExistence type="predicted"/>
<keyword evidence="3" id="KW-1185">Reference proteome</keyword>
<keyword evidence="1" id="KW-0812">Transmembrane</keyword>
<dbReference type="AlphaFoldDB" id="A0A7I7L4I4"/>
<organism evidence="2 3">
    <name type="scientific">Mycobacterium shottsii</name>
    <dbReference type="NCBI Taxonomy" id="133549"/>
    <lineage>
        <taxon>Bacteria</taxon>
        <taxon>Bacillati</taxon>
        <taxon>Actinomycetota</taxon>
        <taxon>Actinomycetes</taxon>
        <taxon>Mycobacteriales</taxon>
        <taxon>Mycobacteriaceae</taxon>
        <taxon>Mycobacterium</taxon>
        <taxon>Mycobacterium ulcerans group</taxon>
    </lineage>
</organism>
<dbReference type="Proteomes" id="UP000467164">
    <property type="component" value="Chromosome"/>
</dbReference>
<evidence type="ECO:0000313" key="3">
    <source>
        <dbReference type="Proteomes" id="UP000467164"/>
    </source>
</evidence>
<feature type="transmembrane region" description="Helical" evidence="1">
    <location>
        <begin position="32"/>
        <end position="52"/>
    </location>
</feature>
<evidence type="ECO:0000313" key="2">
    <source>
        <dbReference type="EMBL" id="BBX54961.1"/>
    </source>
</evidence>
<evidence type="ECO:0000256" key="1">
    <source>
        <dbReference type="SAM" id="Phobius"/>
    </source>
</evidence>
<dbReference type="KEGG" id="msho:MSHO_03060"/>
<keyword evidence="1" id="KW-0472">Membrane</keyword>